<dbReference type="Proteomes" id="UP000035301">
    <property type="component" value="Unassembled WGS sequence"/>
</dbReference>
<proteinExistence type="predicted"/>
<reference evidence="2 3" key="1">
    <citation type="journal article" date="2015" name="Int. J. Syst. Evol. Microbiol.">
        <title>Methanoculleus sediminis sp. nov., a methanogen from sediments near a submarine mud volcano.</title>
        <authorList>
            <person name="Chen S.C."/>
            <person name="Chen M.F."/>
            <person name="Lai M.C."/>
            <person name="Weng C.Y."/>
            <person name="Wu S.Y."/>
            <person name="Lin S."/>
            <person name="Yang T.F."/>
            <person name="Chen P.C."/>
        </authorList>
    </citation>
    <scope>NUCLEOTIDE SEQUENCE [LARGE SCALE GENOMIC DNA]</scope>
    <source>
        <strain evidence="2 3">S3Fa</strain>
    </source>
</reference>
<name>A0A0H1R0F7_9EURY</name>
<dbReference type="RefSeq" id="WP_048182948.1">
    <property type="nucleotide sequence ID" value="NZ_JXOJ01000002.1"/>
</dbReference>
<dbReference type="EMBL" id="JXOJ01000002">
    <property type="protein sequence ID" value="KLK88665.1"/>
    <property type="molecule type" value="Genomic_DNA"/>
</dbReference>
<dbReference type="InterPro" id="IPR025309">
    <property type="entry name" value="KTSC_dom"/>
</dbReference>
<protein>
    <recommendedName>
        <fullName evidence="1">KTSC domain-containing protein</fullName>
    </recommendedName>
</protein>
<evidence type="ECO:0000259" key="1">
    <source>
        <dbReference type="Pfam" id="PF13619"/>
    </source>
</evidence>
<sequence>MSRQSAGRSGAIRSVGYDPTTKALLVICESADAYRYAGVPKEVYDGLLAAPSREQFVRESIEGRYPREKYPCMMVGEDV</sequence>
<keyword evidence="3" id="KW-1185">Reference proteome</keyword>
<dbReference type="PATRIC" id="fig|1550566.3.peg.1445"/>
<feature type="domain" description="KTSC" evidence="1">
    <location>
        <begin position="9"/>
        <end position="65"/>
    </location>
</feature>
<organism evidence="2 3">
    <name type="scientific">Methanoculleus sediminis</name>
    <dbReference type="NCBI Taxonomy" id="1550566"/>
    <lineage>
        <taxon>Archaea</taxon>
        <taxon>Methanobacteriati</taxon>
        <taxon>Methanobacteriota</taxon>
        <taxon>Stenosarchaea group</taxon>
        <taxon>Methanomicrobia</taxon>
        <taxon>Methanomicrobiales</taxon>
        <taxon>Methanomicrobiaceae</taxon>
        <taxon>Methanoculleus</taxon>
    </lineage>
</organism>
<evidence type="ECO:0000313" key="3">
    <source>
        <dbReference type="Proteomes" id="UP000035301"/>
    </source>
</evidence>
<accession>A0A0H1R0F7</accession>
<dbReference type="OrthoDB" id="104831at2157"/>
<gene>
    <name evidence="2" type="ORF">SZ63_06665</name>
</gene>
<comment type="caution">
    <text evidence="2">The sequence shown here is derived from an EMBL/GenBank/DDBJ whole genome shotgun (WGS) entry which is preliminary data.</text>
</comment>
<evidence type="ECO:0000313" key="2">
    <source>
        <dbReference type="EMBL" id="KLK88665.1"/>
    </source>
</evidence>
<dbReference type="Pfam" id="PF13619">
    <property type="entry name" value="KTSC"/>
    <property type="match status" value="1"/>
</dbReference>
<dbReference type="AlphaFoldDB" id="A0A0H1R0F7"/>